<dbReference type="PANTHER" id="PTHR11712">
    <property type="entry name" value="POLYKETIDE SYNTHASE-RELATED"/>
    <property type="match status" value="1"/>
</dbReference>
<dbReference type="RefSeq" id="WP_085771836.1">
    <property type="nucleotide sequence ID" value="NZ_AP027149.1"/>
</dbReference>
<comment type="subunit">
    <text evidence="4">Homodimer.</text>
</comment>
<dbReference type="SMART" id="SM00825">
    <property type="entry name" value="PKS_KS"/>
    <property type="match status" value="1"/>
</dbReference>
<evidence type="ECO:0000256" key="6">
    <source>
        <dbReference type="ARBA" id="ARBA00022490"/>
    </source>
</evidence>
<dbReference type="STRING" id="655015.B1812_12260"/>
<evidence type="ECO:0000256" key="5">
    <source>
        <dbReference type="ARBA" id="ARBA00013191"/>
    </source>
</evidence>
<dbReference type="AlphaFoldDB" id="A0A1W6MW42"/>
<keyword evidence="11" id="KW-0275">Fatty acid biosynthesis</keyword>
<dbReference type="InterPro" id="IPR018201">
    <property type="entry name" value="Ketoacyl_synth_AS"/>
</dbReference>
<evidence type="ECO:0000256" key="16">
    <source>
        <dbReference type="ARBA" id="ARBA00048121"/>
    </source>
</evidence>
<evidence type="ECO:0000256" key="3">
    <source>
        <dbReference type="ARBA" id="ARBA00008467"/>
    </source>
</evidence>
<proteinExistence type="inferred from homology"/>
<keyword evidence="21" id="KW-1185">Reference proteome</keyword>
<dbReference type="InterPro" id="IPR020841">
    <property type="entry name" value="PKS_Beta-ketoAc_synthase_dom"/>
</dbReference>
<dbReference type="GO" id="GO:0005829">
    <property type="term" value="C:cytosol"/>
    <property type="evidence" value="ECO:0007669"/>
    <property type="project" value="TreeGrafter"/>
</dbReference>
<dbReference type="OrthoDB" id="9808669at2"/>
<dbReference type="CDD" id="cd00834">
    <property type="entry name" value="KAS_I_II"/>
    <property type="match status" value="1"/>
</dbReference>
<dbReference type="Pfam" id="PF02801">
    <property type="entry name" value="Ketoacyl-synt_C"/>
    <property type="match status" value="1"/>
</dbReference>
<evidence type="ECO:0000259" key="19">
    <source>
        <dbReference type="PROSITE" id="PS52004"/>
    </source>
</evidence>
<evidence type="ECO:0000313" key="21">
    <source>
        <dbReference type="Proteomes" id="UP000193978"/>
    </source>
</evidence>
<dbReference type="EC" id="2.3.1.41" evidence="5"/>
<dbReference type="InterPro" id="IPR000794">
    <property type="entry name" value="Beta-ketoacyl_synthase"/>
</dbReference>
<dbReference type="Gene3D" id="3.40.47.10">
    <property type="match status" value="2"/>
</dbReference>
<keyword evidence="6" id="KW-0963">Cytoplasm</keyword>
<dbReference type="FunFam" id="3.40.47.10:FF:000006">
    <property type="entry name" value="3-oxoacyl-[acyl-carrier-protein] synthase I"/>
    <property type="match status" value="1"/>
</dbReference>
<evidence type="ECO:0000256" key="18">
    <source>
        <dbReference type="RuleBase" id="RU003694"/>
    </source>
</evidence>
<dbReference type="InterPro" id="IPR014030">
    <property type="entry name" value="Ketoacyl_synth_N"/>
</dbReference>
<evidence type="ECO:0000256" key="17">
    <source>
        <dbReference type="ARBA" id="ARBA00048506"/>
    </source>
</evidence>
<dbReference type="NCBIfam" id="NF005935">
    <property type="entry name" value="PRK07967.1"/>
    <property type="match status" value="1"/>
</dbReference>
<keyword evidence="9" id="KW-0276">Fatty acid metabolism</keyword>
<dbReference type="SUPFAM" id="SSF53901">
    <property type="entry name" value="Thiolase-like"/>
    <property type="match status" value="2"/>
</dbReference>
<dbReference type="EMBL" id="CP019948">
    <property type="protein sequence ID" value="ARN81719.1"/>
    <property type="molecule type" value="Genomic_DNA"/>
</dbReference>
<accession>A0A1W6MW42</accession>
<sequence length="407" mass="43677">MRRVVVTGMGIVSSIGDNVEQVKESLFHAKPGIVRAEKYAELGFRSQVHGMPKLDAMKVVDRRAARFHAAGTAWCHVAMDQAIADAGLSLEEISDPRIGIVMGSGGPSARVIAESADITREKGPKRVGPFAVPKTMASTASATLAVWFKIKGVNYSISSACATSNHCIGNAFELIQWGKQDMIFAGGCEELEWELSVLFDAMGAMSSSYNDTPETASRAYDKNRDGFVIAGGAGVLVLEEYERAKARGAKIYGEIVGYGATSDGHDMVAPSGEGAVRCMQQALQNVKIPIDYINPHATSTPVGDVKEIEAIREIFGNEDKCPPLSATKSLTGHSLGATGVQEAIYSLLMMKHGFICKSANIEELDPEFSDMPILRQRRDNVNLRAVLSNSFGFGGTNATLVFKHPDA</sequence>
<evidence type="ECO:0000313" key="20">
    <source>
        <dbReference type="EMBL" id="ARN81719.1"/>
    </source>
</evidence>
<dbReference type="PROSITE" id="PS52004">
    <property type="entry name" value="KS3_2"/>
    <property type="match status" value="1"/>
</dbReference>
<comment type="subcellular location">
    <subcellularLocation>
        <location evidence="1">Cytoplasm</location>
    </subcellularLocation>
</comment>
<dbReference type="PANTHER" id="PTHR11712:SF306">
    <property type="entry name" value="3-OXOACYL-[ACYL-CARRIER-PROTEIN] SYNTHASE 1"/>
    <property type="match status" value="1"/>
</dbReference>
<dbReference type="Pfam" id="PF00109">
    <property type="entry name" value="ketoacyl-synt"/>
    <property type="match status" value="1"/>
</dbReference>
<evidence type="ECO:0000256" key="1">
    <source>
        <dbReference type="ARBA" id="ARBA00004496"/>
    </source>
</evidence>
<reference evidence="20 21" key="1">
    <citation type="submission" date="2017-02" db="EMBL/GenBank/DDBJ databases">
        <authorList>
            <person name="Peterson S.W."/>
        </authorList>
    </citation>
    <scope>NUCLEOTIDE SEQUENCE [LARGE SCALE GENOMIC DNA]</scope>
    <source>
        <strain evidence="20 21">S285</strain>
    </source>
</reference>
<feature type="domain" description="Ketosynthase family 3 (KS3)" evidence="19">
    <location>
        <begin position="1"/>
        <end position="404"/>
    </location>
</feature>
<evidence type="ECO:0000256" key="13">
    <source>
        <dbReference type="ARBA" id="ARBA00039450"/>
    </source>
</evidence>
<evidence type="ECO:0000256" key="11">
    <source>
        <dbReference type="ARBA" id="ARBA00023160"/>
    </source>
</evidence>
<keyword evidence="8 18" id="KW-0808">Transferase</keyword>
<evidence type="ECO:0000256" key="12">
    <source>
        <dbReference type="ARBA" id="ARBA00023315"/>
    </source>
</evidence>
<comment type="pathway">
    <text evidence="2">Lipid metabolism; fatty acid biosynthesis.</text>
</comment>
<dbReference type="PROSITE" id="PS00606">
    <property type="entry name" value="KS3_1"/>
    <property type="match status" value="1"/>
</dbReference>
<keyword evidence="12" id="KW-0012">Acyltransferase</keyword>
<gene>
    <name evidence="20" type="ORF">B1812_12260</name>
</gene>
<dbReference type="InterPro" id="IPR014031">
    <property type="entry name" value="Ketoacyl_synth_C"/>
</dbReference>
<evidence type="ECO:0000256" key="14">
    <source>
        <dbReference type="ARBA" id="ARBA00041620"/>
    </source>
</evidence>
<evidence type="ECO:0000256" key="15">
    <source>
        <dbReference type="ARBA" id="ARBA00042143"/>
    </source>
</evidence>
<organism evidence="20 21">
    <name type="scientific">Methylocystis bryophila</name>
    <dbReference type="NCBI Taxonomy" id="655015"/>
    <lineage>
        <taxon>Bacteria</taxon>
        <taxon>Pseudomonadati</taxon>
        <taxon>Pseudomonadota</taxon>
        <taxon>Alphaproteobacteria</taxon>
        <taxon>Hyphomicrobiales</taxon>
        <taxon>Methylocystaceae</taxon>
        <taxon>Methylocystis</taxon>
    </lineage>
</organism>
<evidence type="ECO:0000256" key="8">
    <source>
        <dbReference type="ARBA" id="ARBA00022679"/>
    </source>
</evidence>
<comment type="similarity">
    <text evidence="3 18">Belongs to the thiolase-like superfamily. Beta-ketoacyl-ACP synthases family.</text>
</comment>
<name>A0A1W6MW42_9HYPH</name>
<evidence type="ECO:0000256" key="7">
    <source>
        <dbReference type="ARBA" id="ARBA00022516"/>
    </source>
</evidence>
<evidence type="ECO:0000256" key="9">
    <source>
        <dbReference type="ARBA" id="ARBA00022832"/>
    </source>
</evidence>
<keyword evidence="7" id="KW-0444">Lipid biosynthesis</keyword>
<dbReference type="NCBIfam" id="NF005589">
    <property type="entry name" value="PRK07314.1"/>
    <property type="match status" value="1"/>
</dbReference>
<dbReference type="FunFam" id="3.40.47.10:FF:000005">
    <property type="entry name" value="3-oxoacyl-[acyl-carrier-protein] synthase I"/>
    <property type="match status" value="1"/>
</dbReference>
<comment type="catalytic activity">
    <reaction evidence="16">
        <text>(3Z)-decenoyl-[ACP] + malonyl-[ACP] + H(+) = 3-oxo-(5Z)-dodecenoyl-[ACP] + holo-[ACP] + CO2</text>
        <dbReference type="Rhea" id="RHEA:54940"/>
        <dbReference type="Rhea" id="RHEA-COMP:9623"/>
        <dbReference type="Rhea" id="RHEA-COMP:9685"/>
        <dbReference type="Rhea" id="RHEA-COMP:9927"/>
        <dbReference type="Rhea" id="RHEA-COMP:14042"/>
        <dbReference type="ChEBI" id="CHEBI:15378"/>
        <dbReference type="ChEBI" id="CHEBI:16526"/>
        <dbReference type="ChEBI" id="CHEBI:64479"/>
        <dbReference type="ChEBI" id="CHEBI:78449"/>
        <dbReference type="ChEBI" id="CHEBI:78798"/>
        <dbReference type="ChEBI" id="CHEBI:138410"/>
    </reaction>
    <physiologicalReaction direction="left-to-right" evidence="16">
        <dbReference type="Rhea" id="RHEA:54941"/>
    </physiologicalReaction>
</comment>
<protein>
    <recommendedName>
        <fullName evidence="13">3-oxoacyl-[acyl-carrier-protein] synthase 1</fullName>
        <ecNumber evidence="5">2.3.1.41</ecNumber>
    </recommendedName>
    <alternativeName>
        <fullName evidence="14">3-oxoacyl-[acyl-carrier-protein] synthase I</fullName>
    </alternativeName>
    <alternativeName>
        <fullName evidence="15">Beta-ketoacyl-ACP synthase I</fullName>
    </alternativeName>
</protein>
<dbReference type="GO" id="GO:0004315">
    <property type="term" value="F:3-oxoacyl-[acyl-carrier-protein] synthase activity"/>
    <property type="evidence" value="ECO:0007669"/>
    <property type="project" value="UniProtKB-EC"/>
</dbReference>
<dbReference type="GO" id="GO:0006633">
    <property type="term" value="P:fatty acid biosynthetic process"/>
    <property type="evidence" value="ECO:0007669"/>
    <property type="project" value="UniProtKB-KW"/>
</dbReference>
<dbReference type="InterPro" id="IPR016039">
    <property type="entry name" value="Thiolase-like"/>
</dbReference>
<dbReference type="Proteomes" id="UP000193978">
    <property type="component" value="Chromosome"/>
</dbReference>
<evidence type="ECO:0000256" key="2">
    <source>
        <dbReference type="ARBA" id="ARBA00005194"/>
    </source>
</evidence>
<dbReference type="KEGG" id="mbry:B1812_12260"/>
<keyword evidence="10" id="KW-0443">Lipid metabolism</keyword>
<evidence type="ECO:0000256" key="10">
    <source>
        <dbReference type="ARBA" id="ARBA00023098"/>
    </source>
</evidence>
<evidence type="ECO:0000256" key="4">
    <source>
        <dbReference type="ARBA" id="ARBA00011738"/>
    </source>
</evidence>
<comment type="catalytic activity">
    <reaction evidence="17">
        <text>a fatty acyl-[ACP] + malonyl-[ACP] + H(+) = a 3-oxoacyl-[ACP] + holo-[ACP] + CO2</text>
        <dbReference type="Rhea" id="RHEA:22836"/>
        <dbReference type="Rhea" id="RHEA-COMP:9623"/>
        <dbReference type="Rhea" id="RHEA-COMP:9685"/>
        <dbReference type="Rhea" id="RHEA-COMP:9916"/>
        <dbReference type="Rhea" id="RHEA-COMP:14125"/>
        <dbReference type="ChEBI" id="CHEBI:15378"/>
        <dbReference type="ChEBI" id="CHEBI:16526"/>
        <dbReference type="ChEBI" id="CHEBI:64479"/>
        <dbReference type="ChEBI" id="CHEBI:78449"/>
        <dbReference type="ChEBI" id="CHEBI:78776"/>
        <dbReference type="ChEBI" id="CHEBI:138651"/>
        <dbReference type="EC" id="2.3.1.41"/>
    </reaction>
    <physiologicalReaction direction="left-to-right" evidence="17">
        <dbReference type="Rhea" id="RHEA:22837"/>
    </physiologicalReaction>
</comment>